<organism evidence="1 2">
    <name type="scientific">Populus alba</name>
    <name type="common">White poplar</name>
    <dbReference type="NCBI Taxonomy" id="43335"/>
    <lineage>
        <taxon>Eukaryota</taxon>
        <taxon>Viridiplantae</taxon>
        <taxon>Streptophyta</taxon>
        <taxon>Embryophyta</taxon>
        <taxon>Tracheophyta</taxon>
        <taxon>Spermatophyta</taxon>
        <taxon>Magnoliopsida</taxon>
        <taxon>eudicotyledons</taxon>
        <taxon>Gunneridae</taxon>
        <taxon>Pentapetalae</taxon>
        <taxon>rosids</taxon>
        <taxon>fabids</taxon>
        <taxon>Malpighiales</taxon>
        <taxon>Salicaceae</taxon>
        <taxon>Saliceae</taxon>
        <taxon>Populus</taxon>
    </lineage>
</organism>
<dbReference type="EMBL" id="RCHU02000002">
    <property type="protein sequence ID" value="KAL3603783.1"/>
    <property type="molecule type" value="Genomic_DNA"/>
</dbReference>
<dbReference type="Proteomes" id="UP000309997">
    <property type="component" value="Unassembled WGS sequence"/>
</dbReference>
<accession>A0ACC4CS45</accession>
<proteinExistence type="predicted"/>
<reference evidence="1 2" key="1">
    <citation type="journal article" date="2024" name="Plant Biotechnol. J.">
        <title>Genome and CRISPR/Cas9 system of a widespread forest tree (Populus alba) in the world.</title>
        <authorList>
            <person name="Liu Y.J."/>
            <person name="Jiang P.F."/>
            <person name="Han X.M."/>
            <person name="Li X.Y."/>
            <person name="Wang H.M."/>
            <person name="Wang Y.J."/>
            <person name="Wang X.X."/>
            <person name="Zeng Q.Y."/>
        </authorList>
    </citation>
    <scope>NUCLEOTIDE SEQUENCE [LARGE SCALE GENOMIC DNA]</scope>
    <source>
        <strain evidence="2">cv. PAL-ZL1</strain>
    </source>
</reference>
<protein>
    <submittedName>
        <fullName evidence="1">Uncharacterized protein</fullName>
    </submittedName>
</protein>
<comment type="caution">
    <text evidence="1">The sequence shown here is derived from an EMBL/GenBank/DDBJ whole genome shotgun (WGS) entry which is preliminary data.</text>
</comment>
<gene>
    <name evidence="1" type="ORF">D5086_004642</name>
</gene>
<evidence type="ECO:0000313" key="2">
    <source>
        <dbReference type="Proteomes" id="UP000309997"/>
    </source>
</evidence>
<name>A0ACC4CS45_POPAL</name>
<keyword evidence="2" id="KW-1185">Reference proteome</keyword>
<evidence type="ECO:0000313" key="1">
    <source>
        <dbReference type="EMBL" id="KAL3603783.1"/>
    </source>
</evidence>
<sequence length="107" mass="12083">MHSATHLEEVKWMVVGLFRNQNQVVDMKKAFLELTLNIIMRKIAGKRYYGDDVSDVEQAQRFRAIHAEMPSLIVVAFRLALGGDMQCHAGASEDSFSLYLDHVLGVC</sequence>